<feature type="region of interest" description="Disordered" evidence="9">
    <location>
        <begin position="2075"/>
        <end position="2115"/>
    </location>
</feature>
<evidence type="ECO:0000256" key="3">
    <source>
        <dbReference type="ARBA" id="ARBA00022771"/>
    </source>
</evidence>
<dbReference type="PROSITE" id="PS50827">
    <property type="entry name" value="DDT"/>
    <property type="match status" value="1"/>
</dbReference>
<feature type="region of interest" description="Disordered" evidence="9">
    <location>
        <begin position="1509"/>
        <end position="1542"/>
    </location>
</feature>
<evidence type="ECO:0000256" key="6">
    <source>
        <dbReference type="ARBA" id="ARBA00023242"/>
    </source>
</evidence>
<dbReference type="PANTHER" id="PTHR45975:SF2">
    <property type="entry name" value="NUCLEOSOME-REMODELING FACTOR SUBUNIT BPTF"/>
    <property type="match status" value="1"/>
</dbReference>
<dbReference type="GO" id="GO:0000978">
    <property type="term" value="F:RNA polymerase II cis-regulatory region sequence-specific DNA binding"/>
    <property type="evidence" value="ECO:0007669"/>
    <property type="project" value="TreeGrafter"/>
</dbReference>
<dbReference type="PANTHER" id="PTHR45975">
    <property type="entry name" value="NUCLEOSOME-REMODELING FACTOR SUBUNIT BPTF"/>
    <property type="match status" value="1"/>
</dbReference>
<keyword evidence="8" id="KW-0175">Coiled coil</keyword>
<dbReference type="GO" id="GO:0016589">
    <property type="term" value="C:NURF complex"/>
    <property type="evidence" value="ECO:0007669"/>
    <property type="project" value="InterPro"/>
</dbReference>
<keyword evidence="13" id="KW-1185">Reference proteome</keyword>
<feature type="compositionally biased region" description="Low complexity" evidence="9">
    <location>
        <begin position="1515"/>
        <end position="1524"/>
    </location>
</feature>
<evidence type="ECO:0000256" key="9">
    <source>
        <dbReference type="SAM" id="MobiDB-lite"/>
    </source>
</evidence>
<feature type="region of interest" description="Disordered" evidence="9">
    <location>
        <begin position="2140"/>
        <end position="2179"/>
    </location>
</feature>
<dbReference type="OrthoDB" id="784962at2759"/>
<dbReference type="Proteomes" id="UP000274429">
    <property type="component" value="Unassembled WGS sequence"/>
</dbReference>
<sequence>MGDSVDHPGGISGSREVSHCQGPKKRQKLTFIKPSEWADLQPGGCVSTKKDADRNLCQRLIDRQSKAKQEGITRERVELEESKPRRRQKQQKSRRGRPRKRPIDPKRPWIESDDEEGDYILPVDDESDDDAFLQRLAEEKEREEAEEIKRKQELQRQRRLKREERRSRATGRPGRPRTHIPFAHLYANSNDDAQSSKPSETSEGEQSPLNEYPIEEEIPDFPPPPTVENDNYEEGGNGVGAGLESTAGADFPRLSPIVLRRRAPPLRLPPSSQDLICPAEHLLDALSIYQALRRYGRLLRLSPFQLEDFLSALMANENSNLFAAIHIALLNALITEDEANGTHLCPPDCKDGVSLLSFVIDRYTWPYFLSLYLSSVKRGESAALAALARVGNAATVASSGPTAAVAFSGGADAVVTSSLFYPEDGVIPLDCSYPFVGLPQRLAVLRGLIGLFLATGPVRADILREGFISHDDFCRICRQSGEVLCCDTCPAVFHLTCLTPPLEAVPNSSWHCPLCEAEQEAYGERKIPKTRGEIQIAPLGYDRAGRIYWYMEGRLFVEPVDFAQCEPELPGLSEGVRDEEWERREAEQPTGDDEEWEVGEDGEKVECGVEGACDPSVDYANEPPVYYYSSLENIISVRQSLSTQWEPALCVQLDTVVTLLEVKEQKFKQAAVKSEPKDSGESAKQENDSSEKATGVTERSVNVKKEEESGEVSKLTKWPPVLPLPPALTAAQLTALFSNSQSSHRNGSGSETTSSPMENAFVLELSGGVLVHNQDGLFENFPLPPDVHIQRLSESRPALVDSSLSSSTHSAPSNRWRSWTNTLSQGVFVPNPTAETSDLAEVNIALSRPQQHDEREKRRLLANKFCFSEAALEAWRWLDAEASAEMIRRSIGEESFNSTVEADLANRRADAVGPLRWLHTMKLTLCFMEAQLPAAALCPLWRLLRKDWIASVLKATSVHELADLLARLEAAIRPIAFQRTWTSSIGPLQLDRFTSAQREEEKRIRALERSSMAFNALPTTLVRTKTIQPIRHTVWKTRGEEYRRLGGDGWQWVSATRRQQKYLKPATLQSVKSTIDRPAHLGLGWGVKPELLFKTDLYPQPPEETALDYRAHPITGVPLCQNVPRRVYTVPPEALQNQPGGVINISECLRSGGGDFFPPPARSPPLPYSPASKVRRRGRAHFRLDSLLAMREAAASSDKVASEAARGDLDQLRLERETVAARVADIQSCLSKLSSEAQIARTEHARAVKSRQTAIVEMKHLSEQRLNQSCYQGAVPPAPSQRDGGSGGGASAKSRASVTPGRNRSAASRRLRREEYNYDSGASAESDESAATSSSRPASSNTESNVLRRSSRRQKTKSVDPDFVVDFGEDEEEEDGRVDIDRDDEDFSLRQRGSDEEATDTASWARGGRSVPQFDGADDEEDDEDDDDDASMTEEDGEDYGVDENSNENDPDGQLDGLTQKPPPRATTTEAASTAASGKGAAVPSSPSLGKSLLALAIEGKAPGIVQIKQSTSNGESSGETKTVGSGGGVTVLPTPVSATPGGQPVRLVRVLRAPPGAPAGTQIIQAVDPPATSTNASNTGNLIIPASTEPALQKSLIQLSSSGGVIVTQASTLPAGYRLITPSSLPLTSTNTAASITPGSGASVVTSTSRTPLNFVQVVSTAPSSSSIQGLRPRPLVPQPLRAGQPITVSATGTPSLISIAPSPVVRPPPLRPLLAPASRPVSCIIIVLQPLFYPACLSDDAIQVGPIIQAAQFFGKILASSPALAPSLRPRMVRVITQPMQLDPSLDQAVTEAASKLHKVDLEIFNLRKELRHLESQLAELNARVEEKESLVARCDRSTASPYSLNSYSTSLLARLNRAAKATTAANQRSKGRRFLALPKKLPSVNPYAWPPDKLFRSRISSTYPEIDKDAPAPVQNLFRLSRANLRTLILAAGRKEVPGYEAEKKRLASIPWSYPTARPCFAEAWRFRLRQILLQPTASRCGALNTPSYYGVSMATLAAHLRLLWHSLRWDEIILSSAACEDAMLVGDRYYLKQSISESHGGGYTLRRVVAIKPLDKYWLRANFLVETSIQKPTTSKRIPRGNSRASLGGSGEVPASRRSGRGSKRFADPDYDPAADEGWRVGIPCSNRRRRRANYNEDRLMEEDEMDEDAKTSADQGVEDQGDSSSSRRDAKKMEEWMSEEALHLLPIDCDYPPPLGPLALTGLPVSLVEEALSLVKTEGTEDEAECQGSWIQPARCPSPEDLKPPSPKPPSPPPPPPPPPPVVVMEASKPMGVGQPRPPIAPSAPVLSQPAFRPLIINSNRPQTLKTPLMATSRQHAPPPVQLTPSTGFAGNTTATHPTPRRSGGSAAAPLSPNSEAARARARSLAASHAARISAANRRFRTEKAALDTRVASLVEELANRRRLSVKYMALQVQEEILQAKKATQREALADPTPPAPLPPLLTPKPKVHAPERLLLSVRRGKSKFITATASKTVARRSGRKRGIARQRSFDTHSSTPSTAPATDSDEANYCMASPSRHTKRRKVGEVKNEAPLYVKMETPTPRIRRGGRPIKDISPLNSRKRRRREEFTPPFSPPKAATATSRSSRGKVRGRGGRGGCRQTHSTSSNSLPSRPRLSIRTPKYLLEEAEKEKAGIRSKRRSNDDDDAIKRFCKVEADAFDDKRIYCICKKPYDPSQAYIGCDLCQDWFHFTCVGLEPGTSTAALGDSWLCPECQRAEDKAKDEVYCLCRTPYDPTRVYIACDRCDEWYHAECVGLEAEAASKHEGEYICPMCIKKTGDSSKGEENFKISDNYDKKIKKEDPEETQRTLYEAPLTESVREAVLELFDDLETHKLSWPFLKPLPQSDQANLPSPMKGPTDLASFRAAFERGVYRSLGDISFAGNRLFSNARLVFDATSTELHCVEVLEAFFLRRMKEVRSLSQQASPSS</sequence>
<feature type="region of interest" description="Disordered" evidence="9">
    <location>
        <begin position="2476"/>
        <end position="2627"/>
    </location>
</feature>
<feature type="compositionally biased region" description="Low complexity" evidence="9">
    <location>
        <begin position="1466"/>
        <end position="1482"/>
    </location>
</feature>
<dbReference type="WBParaSite" id="TTAC_0000809801-mRNA-1">
    <property type="protein sequence ID" value="TTAC_0000809801-mRNA-1"/>
    <property type="gene ID" value="TTAC_0000809801"/>
</dbReference>
<protein>
    <submittedName>
        <fullName evidence="14">DDT domain-containing protein</fullName>
    </submittedName>
</protein>
<dbReference type="STRING" id="6205.A0A0R3X3Z5"/>
<dbReference type="SMART" id="SM00249">
    <property type="entry name" value="PHD"/>
    <property type="match status" value="3"/>
</dbReference>
<feature type="coiled-coil region" evidence="8">
    <location>
        <begin position="1799"/>
        <end position="1840"/>
    </location>
</feature>
<evidence type="ECO:0000256" key="2">
    <source>
        <dbReference type="ARBA" id="ARBA00022723"/>
    </source>
</evidence>
<feature type="compositionally biased region" description="Basic and acidic residues" evidence="9">
    <location>
        <begin position="575"/>
        <end position="587"/>
    </location>
</feature>
<evidence type="ECO:0000259" key="10">
    <source>
        <dbReference type="PROSITE" id="PS50016"/>
    </source>
</evidence>
<gene>
    <name evidence="12" type="ORF">TTAC_LOCUS8083</name>
</gene>
<dbReference type="InterPro" id="IPR013083">
    <property type="entry name" value="Znf_RING/FYVE/PHD"/>
</dbReference>
<feature type="compositionally biased region" description="Basic residues" evidence="9">
    <location>
        <begin position="84"/>
        <end position="100"/>
    </location>
</feature>
<dbReference type="EMBL" id="UYWX01020444">
    <property type="protein sequence ID" value="VDM32578.1"/>
    <property type="molecule type" value="Genomic_DNA"/>
</dbReference>
<dbReference type="Pfam" id="PF00628">
    <property type="entry name" value="PHD"/>
    <property type="match status" value="3"/>
</dbReference>
<evidence type="ECO:0000256" key="8">
    <source>
        <dbReference type="SAM" id="Coils"/>
    </source>
</evidence>
<dbReference type="GO" id="GO:0008270">
    <property type="term" value="F:zinc ion binding"/>
    <property type="evidence" value="ECO:0007669"/>
    <property type="project" value="UniProtKB-KW"/>
</dbReference>
<feature type="domain" description="DDT" evidence="11">
    <location>
        <begin position="279"/>
        <end position="339"/>
    </location>
</feature>
<feature type="compositionally biased region" description="Basic and acidic residues" evidence="9">
    <location>
        <begin position="136"/>
        <end position="167"/>
    </location>
</feature>
<feature type="compositionally biased region" description="Low complexity" evidence="9">
    <location>
        <begin position="2497"/>
        <end position="2508"/>
    </location>
</feature>
<feature type="compositionally biased region" description="Basic and acidic residues" evidence="9">
    <location>
        <begin position="2170"/>
        <end position="2179"/>
    </location>
</feature>
<name>A0A0R3X3Z5_HYDTA</name>
<dbReference type="SUPFAM" id="SSF57903">
    <property type="entry name" value="FYVE/PHD zinc finger"/>
    <property type="match status" value="3"/>
</dbReference>
<evidence type="ECO:0000313" key="13">
    <source>
        <dbReference type="Proteomes" id="UP000274429"/>
    </source>
</evidence>
<evidence type="ECO:0000256" key="7">
    <source>
        <dbReference type="PROSITE-ProRule" id="PRU00146"/>
    </source>
</evidence>
<feature type="domain" description="PHD-type" evidence="10">
    <location>
        <begin position="2667"/>
        <end position="2720"/>
    </location>
</feature>
<dbReference type="PROSITE" id="PS50016">
    <property type="entry name" value="ZF_PHD_2"/>
    <property type="match status" value="3"/>
</dbReference>
<dbReference type="Gene3D" id="3.30.40.10">
    <property type="entry name" value="Zinc/RING finger domain, C3HC4 (zinc finger)"/>
    <property type="match status" value="3"/>
</dbReference>
<dbReference type="InterPro" id="IPR011011">
    <property type="entry name" value="Znf_FYVE_PHD"/>
</dbReference>
<feature type="compositionally biased region" description="Acidic residues" evidence="9">
    <location>
        <begin position="111"/>
        <end position="131"/>
    </location>
</feature>
<dbReference type="CDD" id="cd15560">
    <property type="entry name" value="PHD2_3_BPTF"/>
    <property type="match status" value="2"/>
</dbReference>
<reference evidence="14" key="1">
    <citation type="submission" date="2016-04" db="UniProtKB">
        <authorList>
            <consortium name="WormBaseParasite"/>
        </authorList>
    </citation>
    <scope>IDENTIFICATION</scope>
</reference>
<dbReference type="InterPro" id="IPR038028">
    <property type="entry name" value="BPTF"/>
</dbReference>
<evidence type="ECO:0000256" key="5">
    <source>
        <dbReference type="ARBA" id="ARBA00023117"/>
    </source>
</evidence>
<feature type="compositionally biased region" description="Acidic residues" evidence="9">
    <location>
        <begin position="1416"/>
        <end position="1453"/>
    </location>
</feature>
<dbReference type="InterPro" id="IPR019786">
    <property type="entry name" value="Zinc_finger_PHD-type_CS"/>
</dbReference>
<feature type="compositionally biased region" description="Basic and acidic residues" evidence="9">
    <location>
        <begin position="101"/>
        <end position="110"/>
    </location>
</feature>
<feature type="compositionally biased region" description="Pro residues" evidence="9">
    <location>
        <begin position="2249"/>
        <end position="2267"/>
    </location>
</feature>
<dbReference type="InterPro" id="IPR001965">
    <property type="entry name" value="Znf_PHD"/>
</dbReference>
<keyword evidence="2" id="KW-0479">Metal-binding</keyword>
<feature type="compositionally biased region" description="Basic and acidic residues" evidence="9">
    <location>
        <begin position="64"/>
        <end position="83"/>
    </location>
</feature>
<keyword evidence="3 7" id="KW-0863">Zinc-finger</keyword>
<feature type="region of interest" description="Disordered" evidence="9">
    <location>
        <begin position="574"/>
        <end position="602"/>
    </location>
</feature>
<feature type="compositionally biased region" description="Low complexity" evidence="9">
    <location>
        <begin position="1319"/>
        <end position="1345"/>
    </location>
</feature>
<organism evidence="14">
    <name type="scientific">Hydatigena taeniaeformis</name>
    <name type="common">Feline tapeworm</name>
    <name type="synonym">Taenia taeniaeformis</name>
    <dbReference type="NCBI Taxonomy" id="6205"/>
    <lineage>
        <taxon>Eukaryota</taxon>
        <taxon>Metazoa</taxon>
        <taxon>Spiralia</taxon>
        <taxon>Lophotrochozoa</taxon>
        <taxon>Platyhelminthes</taxon>
        <taxon>Cestoda</taxon>
        <taxon>Eucestoda</taxon>
        <taxon>Cyclophyllidea</taxon>
        <taxon>Taeniidae</taxon>
        <taxon>Hydatigera</taxon>
    </lineage>
</organism>
<evidence type="ECO:0000313" key="12">
    <source>
        <dbReference type="EMBL" id="VDM32578.1"/>
    </source>
</evidence>
<keyword evidence="4" id="KW-0862">Zinc</keyword>
<dbReference type="InterPro" id="IPR036427">
    <property type="entry name" value="Bromodomain-like_sf"/>
</dbReference>
<feature type="domain" description="PHD-type" evidence="10">
    <location>
        <begin position="2727"/>
        <end position="2779"/>
    </location>
</feature>
<feature type="region of interest" description="Disordered" evidence="9">
    <location>
        <begin position="2223"/>
        <end position="2288"/>
    </location>
</feature>
<evidence type="ECO:0000256" key="1">
    <source>
        <dbReference type="ARBA" id="ARBA00004123"/>
    </source>
</evidence>
<dbReference type="PROSITE" id="PS01359">
    <property type="entry name" value="ZF_PHD_1"/>
    <property type="match status" value="1"/>
</dbReference>
<feature type="region of interest" description="Disordered" evidence="9">
    <location>
        <begin position="2318"/>
        <end position="2368"/>
    </location>
</feature>
<dbReference type="SUPFAM" id="SSF47370">
    <property type="entry name" value="Bromodomain"/>
    <property type="match status" value="1"/>
</dbReference>
<feature type="domain" description="PHD-type" evidence="10">
    <location>
        <begin position="471"/>
        <end position="518"/>
    </location>
</feature>
<dbReference type="InterPro" id="IPR019787">
    <property type="entry name" value="Znf_PHD-finger"/>
</dbReference>
<feature type="compositionally biased region" description="Basic and acidic residues" evidence="9">
    <location>
        <begin position="674"/>
        <end position="691"/>
    </location>
</feature>
<evidence type="ECO:0000256" key="4">
    <source>
        <dbReference type="ARBA" id="ARBA00022833"/>
    </source>
</evidence>
<dbReference type="InterPro" id="IPR018501">
    <property type="entry name" value="DDT_dom"/>
</dbReference>
<feature type="compositionally biased region" description="Basic residues" evidence="9">
    <location>
        <begin position="2479"/>
        <end position="2490"/>
    </location>
</feature>
<dbReference type="SMART" id="SM00571">
    <property type="entry name" value="DDT"/>
    <property type="match status" value="1"/>
</dbReference>
<evidence type="ECO:0000259" key="11">
    <source>
        <dbReference type="PROSITE" id="PS50827"/>
    </source>
</evidence>
<proteinExistence type="predicted"/>
<feature type="compositionally biased region" description="Low complexity" evidence="9">
    <location>
        <begin position="1291"/>
        <end position="1308"/>
    </location>
</feature>
<feature type="compositionally biased region" description="Acidic residues" evidence="9">
    <location>
        <begin position="1367"/>
        <end position="1386"/>
    </location>
</feature>
<keyword evidence="6" id="KW-0539">Nucleus</keyword>
<feature type="region of interest" description="Disordered" evidence="9">
    <location>
        <begin position="64"/>
        <end position="182"/>
    </location>
</feature>
<dbReference type="Gene3D" id="1.20.920.10">
    <property type="entry name" value="Bromodomain-like"/>
    <property type="match status" value="1"/>
</dbReference>
<dbReference type="CDD" id="cd15532">
    <property type="entry name" value="PHD2_CHD_II"/>
    <property type="match status" value="1"/>
</dbReference>
<feature type="compositionally biased region" description="Acidic residues" evidence="9">
    <location>
        <begin position="590"/>
        <end position="600"/>
    </location>
</feature>
<dbReference type="GO" id="GO:0006357">
    <property type="term" value="P:regulation of transcription by RNA polymerase II"/>
    <property type="evidence" value="ECO:0007669"/>
    <property type="project" value="InterPro"/>
</dbReference>
<reference evidence="12 13" key="2">
    <citation type="submission" date="2018-11" db="EMBL/GenBank/DDBJ databases">
        <authorList>
            <consortium name="Pathogen Informatics"/>
        </authorList>
    </citation>
    <scope>NUCLEOTIDE SEQUENCE [LARGE SCALE GENOMIC DNA]</scope>
</reference>
<accession>A0A0R3X3Z5</accession>
<dbReference type="Pfam" id="PF02791">
    <property type="entry name" value="DDT"/>
    <property type="match status" value="1"/>
</dbReference>
<feature type="region of interest" description="Disordered" evidence="9">
    <location>
        <begin position="1"/>
        <end position="30"/>
    </location>
</feature>
<feature type="compositionally biased region" description="Low complexity" evidence="9">
    <location>
        <begin position="2603"/>
        <end position="2625"/>
    </location>
</feature>
<keyword evidence="5" id="KW-0103">Bromodomain</keyword>
<evidence type="ECO:0000313" key="14">
    <source>
        <dbReference type="WBParaSite" id="TTAC_0000809801-mRNA-1"/>
    </source>
</evidence>
<feature type="region of interest" description="Disordered" evidence="9">
    <location>
        <begin position="1271"/>
        <end position="1487"/>
    </location>
</feature>
<feature type="region of interest" description="Disordered" evidence="9">
    <location>
        <begin position="189"/>
        <end position="208"/>
    </location>
</feature>
<comment type="subcellular location">
    <subcellularLocation>
        <location evidence="1">Nucleus</location>
    </subcellularLocation>
</comment>
<feature type="region of interest" description="Disordered" evidence="9">
    <location>
        <begin position="668"/>
        <end position="711"/>
    </location>
</feature>
<feature type="compositionally biased region" description="Polar residues" evidence="9">
    <location>
        <begin position="2328"/>
        <end position="2342"/>
    </location>
</feature>